<dbReference type="EMBL" id="CM023479">
    <property type="protein sequence ID" value="KAH7973477.1"/>
    <property type="molecule type" value="Genomic_DNA"/>
</dbReference>
<proteinExistence type="predicted"/>
<accession>A0ACB8DLI7</accession>
<comment type="caution">
    <text evidence="1">The sequence shown here is derived from an EMBL/GenBank/DDBJ whole genome shotgun (WGS) entry which is preliminary data.</text>
</comment>
<sequence>MREWDEFENIMDQSRPLSGNSAIEKDDRLGMPSSSEQLSPAVSYDGQDPSPSPPPKRKARGLSTVTFGDAQSYRLTSAEPSTSEILGQGSRQLRILACAQLSLGALAFHYQSMRLLAPVDVVDHWCRQPPEFANQSAHAWKSASIPVGPDGRYSRCTVYRFPYSHGAEAATPGSASSSMLWPGVFARPRGELPCRDWDYDVPPGVLTALNQWDLVCSNAWLVLAARLYTYFGGVVCMPFLGKVADRMGRRPVLLTCAVVAVAAAAMTVFAHSFLQLVLSRMVVAASLNGFSLVSTILLFEVTYEATRTDYFCGAIAAGVICDWAPCLLSAARVVFDRRTLAFAFLVPVSLLLTTFQAARESSRWLLVTEDVADFVDRHYATSPYGWRRSDAELDRTSIRRLGATRAVAASEGRRATEGSLQPGSAVSTIVLPGFVARTASLSVLFLSLFVIMNETPRCGAPERDPHISPASPALSSWRTAFLVIPRAASVLLAARLLQRCERKRALMLGLPLSCAAIALLALVEPALPSGGWFVYVVVVVGELVLATVFVNLAFACVYCLELYATVERATGLGTACSAGFLGGVALTCLFEGQDPAVRKVCGLSLAVVALLLVDRLPETKDARGADAVLDAISELKRYSMSSASKGFANPRPSTDSGSFPLTACD</sequence>
<reference evidence="1" key="1">
    <citation type="submission" date="2020-05" db="EMBL/GenBank/DDBJ databases">
        <title>Large-scale comparative analyses of tick genomes elucidate their genetic diversity and vector capacities.</title>
        <authorList>
            <person name="Jia N."/>
            <person name="Wang J."/>
            <person name="Shi W."/>
            <person name="Du L."/>
            <person name="Sun Y."/>
            <person name="Zhan W."/>
            <person name="Jiang J."/>
            <person name="Wang Q."/>
            <person name="Zhang B."/>
            <person name="Ji P."/>
            <person name="Sakyi L.B."/>
            <person name="Cui X."/>
            <person name="Yuan T."/>
            <person name="Jiang B."/>
            <person name="Yang W."/>
            <person name="Lam T.T.-Y."/>
            <person name="Chang Q."/>
            <person name="Ding S."/>
            <person name="Wang X."/>
            <person name="Zhu J."/>
            <person name="Ruan X."/>
            <person name="Zhao L."/>
            <person name="Wei J."/>
            <person name="Que T."/>
            <person name="Du C."/>
            <person name="Cheng J."/>
            <person name="Dai P."/>
            <person name="Han X."/>
            <person name="Huang E."/>
            <person name="Gao Y."/>
            <person name="Liu J."/>
            <person name="Shao H."/>
            <person name="Ye R."/>
            <person name="Li L."/>
            <person name="Wei W."/>
            <person name="Wang X."/>
            <person name="Wang C."/>
            <person name="Yang T."/>
            <person name="Huo Q."/>
            <person name="Li W."/>
            <person name="Guo W."/>
            <person name="Chen H."/>
            <person name="Zhou L."/>
            <person name="Ni X."/>
            <person name="Tian J."/>
            <person name="Zhou Y."/>
            <person name="Sheng Y."/>
            <person name="Liu T."/>
            <person name="Pan Y."/>
            <person name="Xia L."/>
            <person name="Li J."/>
            <person name="Zhao F."/>
            <person name="Cao W."/>
        </authorList>
    </citation>
    <scope>NUCLEOTIDE SEQUENCE</scope>
    <source>
        <strain evidence="1">Dsil-2018</strain>
    </source>
</reference>
<organism evidence="1 2">
    <name type="scientific">Dermacentor silvarum</name>
    <name type="common">Tick</name>
    <dbReference type="NCBI Taxonomy" id="543639"/>
    <lineage>
        <taxon>Eukaryota</taxon>
        <taxon>Metazoa</taxon>
        <taxon>Ecdysozoa</taxon>
        <taxon>Arthropoda</taxon>
        <taxon>Chelicerata</taxon>
        <taxon>Arachnida</taxon>
        <taxon>Acari</taxon>
        <taxon>Parasitiformes</taxon>
        <taxon>Ixodida</taxon>
        <taxon>Ixodoidea</taxon>
        <taxon>Ixodidae</taxon>
        <taxon>Rhipicephalinae</taxon>
        <taxon>Dermacentor</taxon>
    </lineage>
</organism>
<dbReference type="Proteomes" id="UP000821865">
    <property type="component" value="Chromosome 10"/>
</dbReference>
<evidence type="ECO:0000313" key="2">
    <source>
        <dbReference type="Proteomes" id="UP000821865"/>
    </source>
</evidence>
<name>A0ACB8DLI7_DERSI</name>
<gene>
    <name evidence="1" type="ORF">HPB49_001510</name>
</gene>
<evidence type="ECO:0000313" key="1">
    <source>
        <dbReference type="EMBL" id="KAH7973477.1"/>
    </source>
</evidence>
<protein>
    <submittedName>
        <fullName evidence="1">Uncharacterized protein</fullName>
    </submittedName>
</protein>
<keyword evidence="2" id="KW-1185">Reference proteome</keyword>